<keyword evidence="4" id="KW-0067">ATP-binding</keyword>
<dbReference type="GO" id="GO:0004386">
    <property type="term" value="F:helicase activity"/>
    <property type="evidence" value="ECO:0007669"/>
    <property type="project" value="UniProtKB-KW"/>
</dbReference>
<accession>A0A7T7XRZ5</accession>
<reference evidence="7" key="1">
    <citation type="submission" date="2021-01" db="EMBL/GenBank/DDBJ databases">
        <title>Description of Breznakiella homolactica.</title>
        <authorList>
            <person name="Song Y."/>
            <person name="Brune A."/>
        </authorList>
    </citation>
    <scope>NUCLEOTIDE SEQUENCE</scope>
    <source>
        <strain evidence="7">RmG30</strain>
    </source>
</reference>
<dbReference type="Pfam" id="PF00270">
    <property type="entry name" value="DEAD"/>
    <property type="match status" value="1"/>
</dbReference>
<dbReference type="InterPro" id="IPR011545">
    <property type="entry name" value="DEAD/DEAH_box_helicase_dom"/>
</dbReference>
<sequence>MIPLLESLQLPLSPRLRDICGTLEQNPMAVLRADPGSGKSTLIPLGLMAFRAETPAPSVPAKPPGKIIVLEPRRAAAAGIAGRMAELIGEAPGERVGYSVRMERKLSSETRIEVLTEGLFIRRIQNDPGLAGVSAVILDEFHERSANTDLALAMLLDLRRLGSNIGILVMSATMDAPRVAEFMACAAPPGENSVPVIDVPGRTFPVEVYYRSLPGNISPGAACAAALPAILEQAERDRDDLPSVLVFLPGKGEIETVRRSLSGQGLSGKYRVQILHGSLPLGEQRAVVTGTGPGRIILATNVAETGITVPGINLVVDSGLVRLERFHIPSGMNRLCLEPASLQSADQRAGRAGRVEPGTCVRLWRENDPRPKETPCEILRTGLSSLVLECCIWGCRQPGDLPWLDPPPETAWAKALETLADLGAIDREFNPTPKGRRMVSLGLEPSLGVLCFSAAEKNAPVLGAVLAALLSERDGAGLREDADIRRRLELLRTEPETPWARGVYRLARDILHRLGFTGHVRWTPAAEADSGEFLGRAFPGRICRLQASGKYRFVSGREAAVSGGLNGEPWLVAAEVDAGERSGRIRLAAPLSEESALEVLGKYLSEDKELYWKGLKPRVRITRRAGRISLGEQERPAAQAEAAEGLSLLLIREGLGILPWDDGNPPARNLLCRIRFYVSRPDLAMQDTWTDETLAAEAAQWLGPFFEAGGKNKTGPAVSGTILRDALLARLGWDRAAELGQGVPEYFTLPGGRKKRIDYCSGEPVVSMRVQDAFGLSGDTRIMGVPVLFRLLSPADRPVQITNDLPGFWAGSYKDVRKDMKGRYPKHHWPENPGTGE</sequence>
<protein>
    <submittedName>
        <fullName evidence="7">ATP-dependent helicase HrpB</fullName>
    </submittedName>
</protein>
<dbReference type="NCBIfam" id="TIGR01970">
    <property type="entry name" value="DEAH_box_HrpB"/>
    <property type="match status" value="1"/>
</dbReference>
<dbReference type="PROSITE" id="PS51194">
    <property type="entry name" value="HELICASE_CTER"/>
    <property type="match status" value="1"/>
</dbReference>
<dbReference type="Pfam" id="PF00271">
    <property type="entry name" value="Helicase_C"/>
    <property type="match status" value="1"/>
</dbReference>
<dbReference type="PANTHER" id="PTHR43519">
    <property type="entry name" value="ATP-DEPENDENT RNA HELICASE HRPB"/>
    <property type="match status" value="1"/>
</dbReference>
<feature type="domain" description="Helicase ATP-binding" evidence="5">
    <location>
        <begin position="20"/>
        <end position="192"/>
    </location>
</feature>
<evidence type="ECO:0000259" key="5">
    <source>
        <dbReference type="PROSITE" id="PS51192"/>
    </source>
</evidence>
<evidence type="ECO:0000256" key="4">
    <source>
        <dbReference type="ARBA" id="ARBA00022840"/>
    </source>
</evidence>
<evidence type="ECO:0000256" key="3">
    <source>
        <dbReference type="ARBA" id="ARBA00022806"/>
    </source>
</evidence>
<dbReference type="SMART" id="SM00487">
    <property type="entry name" value="DEXDc"/>
    <property type="match status" value="1"/>
</dbReference>
<dbReference type="KEGG" id="bhc:JFL75_14865"/>
<keyword evidence="2" id="KW-0378">Hydrolase</keyword>
<gene>
    <name evidence="7" type="primary">hrpB</name>
    <name evidence="7" type="ORF">JFL75_14865</name>
</gene>
<keyword evidence="1" id="KW-0547">Nucleotide-binding</keyword>
<keyword evidence="8" id="KW-1185">Reference proteome</keyword>
<dbReference type="SMART" id="SM00490">
    <property type="entry name" value="HELICc"/>
    <property type="match status" value="1"/>
</dbReference>
<dbReference type="Gene3D" id="3.40.50.300">
    <property type="entry name" value="P-loop containing nucleotide triphosphate hydrolases"/>
    <property type="match status" value="2"/>
</dbReference>
<dbReference type="GO" id="GO:0016787">
    <property type="term" value="F:hydrolase activity"/>
    <property type="evidence" value="ECO:0007669"/>
    <property type="project" value="UniProtKB-KW"/>
</dbReference>
<keyword evidence="3 7" id="KW-0347">Helicase</keyword>
<evidence type="ECO:0000256" key="2">
    <source>
        <dbReference type="ARBA" id="ARBA00022801"/>
    </source>
</evidence>
<feature type="domain" description="Helicase C-terminal" evidence="6">
    <location>
        <begin position="226"/>
        <end position="394"/>
    </location>
</feature>
<proteinExistence type="predicted"/>
<evidence type="ECO:0000256" key="1">
    <source>
        <dbReference type="ARBA" id="ARBA00022741"/>
    </source>
</evidence>
<dbReference type="SUPFAM" id="SSF52540">
    <property type="entry name" value="P-loop containing nucleoside triphosphate hydrolases"/>
    <property type="match status" value="1"/>
</dbReference>
<dbReference type="InterPro" id="IPR027417">
    <property type="entry name" value="P-loop_NTPase"/>
</dbReference>
<dbReference type="Proteomes" id="UP000595917">
    <property type="component" value="Chromosome"/>
</dbReference>
<dbReference type="PANTHER" id="PTHR43519:SF1">
    <property type="entry name" value="ATP-DEPENDENT RNA HELICASE HRPB"/>
    <property type="match status" value="1"/>
</dbReference>
<dbReference type="InterPro" id="IPR007502">
    <property type="entry name" value="Helicase-assoc_dom"/>
</dbReference>
<dbReference type="GO" id="GO:0003676">
    <property type="term" value="F:nucleic acid binding"/>
    <property type="evidence" value="ECO:0007669"/>
    <property type="project" value="InterPro"/>
</dbReference>
<dbReference type="PROSITE" id="PS51192">
    <property type="entry name" value="HELICASE_ATP_BIND_1"/>
    <property type="match status" value="1"/>
</dbReference>
<dbReference type="AlphaFoldDB" id="A0A7T7XRZ5"/>
<evidence type="ECO:0000259" key="6">
    <source>
        <dbReference type="PROSITE" id="PS51194"/>
    </source>
</evidence>
<dbReference type="PIRSF" id="PIRSF005496">
    <property type="entry name" value="ATP_hel_hrpB"/>
    <property type="match status" value="1"/>
</dbReference>
<dbReference type="GO" id="GO:0005524">
    <property type="term" value="F:ATP binding"/>
    <property type="evidence" value="ECO:0007669"/>
    <property type="project" value="UniProtKB-KW"/>
</dbReference>
<dbReference type="SMART" id="SM00847">
    <property type="entry name" value="HA2"/>
    <property type="match status" value="1"/>
</dbReference>
<dbReference type="CDD" id="cd18791">
    <property type="entry name" value="SF2_C_RHA"/>
    <property type="match status" value="1"/>
</dbReference>
<dbReference type="Pfam" id="PF08482">
    <property type="entry name" value="HrpB_C"/>
    <property type="match status" value="1"/>
</dbReference>
<name>A0A7T7XRZ5_9SPIR</name>
<dbReference type="InterPro" id="IPR010225">
    <property type="entry name" value="HrpB"/>
</dbReference>
<dbReference type="InterPro" id="IPR014001">
    <property type="entry name" value="Helicase_ATP-bd"/>
</dbReference>
<dbReference type="InterPro" id="IPR013689">
    <property type="entry name" value="RNA_helicase_ATP-dep_HrpB_C"/>
</dbReference>
<dbReference type="Gene3D" id="1.20.120.1080">
    <property type="match status" value="1"/>
</dbReference>
<dbReference type="EMBL" id="CP067089">
    <property type="protein sequence ID" value="QQO11411.1"/>
    <property type="molecule type" value="Genomic_DNA"/>
</dbReference>
<organism evidence="7 8">
    <name type="scientific">Breznakiella homolactica</name>
    <dbReference type="NCBI Taxonomy" id="2798577"/>
    <lineage>
        <taxon>Bacteria</taxon>
        <taxon>Pseudomonadati</taxon>
        <taxon>Spirochaetota</taxon>
        <taxon>Spirochaetia</taxon>
        <taxon>Spirochaetales</taxon>
        <taxon>Breznakiellaceae</taxon>
        <taxon>Breznakiella</taxon>
    </lineage>
</organism>
<evidence type="ECO:0000313" key="7">
    <source>
        <dbReference type="EMBL" id="QQO11411.1"/>
    </source>
</evidence>
<evidence type="ECO:0000313" key="8">
    <source>
        <dbReference type="Proteomes" id="UP000595917"/>
    </source>
</evidence>
<dbReference type="InterPro" id="IPR001650">
    <property type="entry name" value="Helicase_C-like"/>
</dbReference>